<dbReference type="Pfam" id="PF00225">
    <property type="entry name" value="Kinesin"/>
    <property type="match status" value="1"/>
</dbReference>
<dbReference type="GO" id="GO:0007018">
    <property type="term" value="P:microtubule-based movement"/>
    <property type="evidence" value="ECO:0007669"/>
    <property type="project" value="InterPro"/>
</dbReference>
<dbReference type="Gene3D" id="3.40.850.10">
    <property type="entry name" value="Kinesin motor domain"/>
    <property type="match status" value="1"/>
</dbReference>
<protein>
    <recommendedName>
        <fullName evidence="5">Kinesin motor domain-containing protein</fullName>
    </recommendedName>
</protein>
<dbReference type="SMART" id="SM00129">
    <property type="entry name" value="KISc"/>
    <property type="match status" value="1"/>
</dbReference>
<comment type="caution">
    <text evidence="6">The sequence shown here is derived from an EMBL/GenBank/DDBJ whole genome shotgun (WGS) entry which is preliminary data.</text>
</comment>
<dbReference type="InterPro" id="IPR036961">
    <property type="entry name" value="Kinesin_motor_dom_sf"/>
</dbReference>
<dbReference type="PANTHER" id="PTHR47972">
    <property type="entry name" value="KINESIN-LIKE PROTEIN KLP-3"/>
    <property type="match status" value="1"/>
</dbReference>
<dbReference type="SUPFAM" id="SSF52540">
    <property type="entry name" value="P-loop containing nucleoside triphosphate hydrolases"/>
    <property type="match status" value="1"/>
</dbReference>
<evidence type="ECO:0000256" key="4">
    <source>
        <dbReference type="SAM" id="MobiDB-lite"/>
    </source>
</evidence>
<evidence type="ECO:0000313" key="6">
    <source>
        <dbReference type="EMBL" id="CAD7695085.1"/>
    </source>
</evidence>
<dbReference type="PANTHER" id="PTHR47972:SF16">
    <property type="entry name" value="KINESIN-LIKE PROTEIN"/>
    <property type="match status" value="1"/>
</dbReference>
<sequence>MGGPQCVLRVPHRLGPCELHHVRNRRQRGPKGFYRRALAERTGRTAYANALEQALERYVGPPVQDAQYGAGADRALLLYLDGAYRIESHPTAAQAQGSEAPYTVAAVPARRSDELGIVYQSVLQELESRNITLPTPLDSRSPTPDFLQHLSSREMPNSSDSSTSSLGGGFERGLDFCQLLTDRSPPPAPRTPTMQQSKAFTARTGNGVAMTVQRIKADVQNLGLAMAKVTDTAQAMKKGKGGIKKDVLDQLNMAWVAAEKCNVWLEDIQELLAQEIDQDELAMLLDVNDVLNAGLERWQALVSLGVGDMGSADEEEGTQLLHDIGHMPWHRASPSGYSDYSDFQMRQLKDQNESLLRGASEAEAAQQAAVAEARAEAQKELHCVKGKAVRRIKELMTQVEELNCDNKELQREKEMLALQLESTKADLERDLKKNDETQRLQDELNQAQASLEANISQSAKTEEELHAERKRLRNLVSELEAQLEERASELELTKAEANANAAKANAQIEKLTNMVEKLKANEEQVEEFKQRAEEAEKTMVTLKLELGRESILRKKAHNQIREMKGNVCVLARVRPPVVAGMECTREVALKKSDAYTLELKVEKKARRSLSFAQTESVTSKFEFDGVFGPEATQAEVYHETSQLIQSAFDGYNVCIFCYGQTGSGKTYTISGEEGQPGIIPRAIEEIFVPHGNSQTTMVRASMIELYQDSLYDLFTGCETQKLRIKLDAKTGLVNVEGAATREAKDANELLVMFEEGQRKRRTAATKLNIQSSRSHLIFRIVLERTNEVAGSVARANVSFVDLAGSERVMRSGAVDDRHRMNEAKAINKSLSALGDVVSALTTGESFIPYRNHKLTELMRDSLGGNAKTLMIVNVSPLCEDAGEARNSLDYATRVKQVTNEASRSFETREIARLKAIVERQAAEIKAFKAQKKEKEKEKEKEKA</sequence>
<evidence type="ECO:0000256" key="3">
    <source>
        <dbReference type="SAM" id="Coils"/>
    </source>
</evidence>
<evidence type="ECO:0000313" key="7">
    <source>
        <dbReference type="Proteomes" id="UP000708148"/>
    </source>
</evidence>
<evidence type="ECO:0000256" key="2">
    <source>
        <dbReference type="PROSITE-ProRule" id="PRU00283"/>
    </source>
</evidence>
<dbReference type="AlphaFoldDB" id="A0A8S1IK07"/>
<dbReference type="GO" id="GO:0008017">
    <property type="term" value="F:microtubule binding"/>
    <property type="evidence" value="ECO:0007669"/>
    <property type="project" value="InterPro"/>
</dbReference>
<keyword evidence="2" id="KW-0547">Nucleotide-binding</keyword>
<name>A0A8S1IK07_9CHLO</name>
<dbReference type="PRINTS" id="PR00380">
    <property type="entry name" value="KINESINHEAVY"/>
</dbReference>
<organism evidence="6 7">
    <name type="scientific">Ostreobium quekettii</name>
    <dbReference type="NCBI Taxonomy" id="121088"/>
    <lineage>
        <taxon>Eukaryota</taxon>
        <taxon>Viridiplantae</taxon>
        <taxon>Chlorophyta</taxon>
        <taxon>core chlorophytes</taxon>
        <taxon>Ulvophyceae</taxon>
        <taxon>TCBD clade</taxon>
        <taxon>Bryopsidales</taxon>
        <taxon>Ostreobineae</taxon>
        <taxon>Ostreobiaceae</taxon>
        <taxon>Ostreobium</taxon>
    </lineage>
</organism>
<keyword evidence="1 2" id="KW-0505">Motor protein</keyword>
<keyword evidence="3" id="KW-0175">Coiled coil</keyword>
<proteinExistence type="inferred from homology"/>
<feature type="coiled-coil region" evidence="3">
    <location>
        <begin position="910"/>
        <end position="939"/>
    </location>
</feature>
<dbReference type="InterPro" id="IPR001752">
    <property type="entry name" value="Kinesin_motor_dom"/>
</dbReference>
<dbReference type="PROSITE" id="PS50067">
    <property type="entry name" value="KINESIN_MOTOR_2"/>
    <property type="match status" value="1"/>
</dbReference>
<dbReference type="GO" id="GO:0003777">
    <property type="term" value="F:microtubule motor activity"/>
    <property type="evidence" value="ECO:0007669"/>
    <property type="project" value="InterPro"/>
</dbReference>
<dbReference type="Proteomes" id="UP000708148">
    <property type="component" value="Unassembled WGS sequence"/>
</dbReference>
<feature type="coiled-coil region" evidence="3">
    <location>
        <begin position="345"/>
        <end position="545"/>
    </location>
</feature>
<feature type="binding site" evidence="2">
    <location>
        <begin position="659"/>
        <end position="666"/>
    </location>
    <ligand>
        <name>ATP</name>
        <dbReference type="ChEBI" id="CHEBI:30616"/>
    </ligand>
</feature>
<evidence type="ECO:0000259" key="5">
    <source>
        <dbReference type="PROSITE" id="PS50067"/>
    </source>
</evidence>
<dbReference type="InterPro" id="IPR027640">
    <property type="entry name" value="Kinesin-like_fam"/>
</dbReference>
<dbReference type="GO" id="GO:0005524">
    <property type="term" value="F:ATP binding"/>
    <property type="evidence" value="ECO:0007669"/>
    <property type="project" value="UniProtKB-UniRule"/>
</dbReference>
<keyword evidence="2" id="KW-0067">ATP-binding</keyword>
<accession>A0A8S1IK07</accession>
<dbReference type="EMBL" id="CAJHUC010000305">
    <property type="protein sequence ID" value="CAD7695085.1"/>
    <property type="molecule type" value="Genomic_DNA"/>
</dbReference>
<feature type="domain" description="Kinesin motor" evidence="5">
    <location>
        <begin position="566"/>
        <end position="897"/>
    </location>
</feature>
<feature type="region of interest" description="Disordered" evidence="4">
    <location>
        <begin position="133"/>
        <end position="166"/>
    </location>
</feature>
<gene>
    <name evidence="6" type="ORF">OSTQU699_LOCUS446</name>
</gene>
<evidence type="ECO:0000256" key="1">
    <source>
        <dbReference type="ARBA" id="ARBA00023175"/>
    </source>
</evidence>
<comment type="similarity">
    <text evidence="2">Belongs to the TRAFAC class myosin-kinesin ATPase superfamily. Kinesin family.</text>
</comment>
<reference evidence="6" key="1">
    <citation type="submission" date="2020-12" db="EMBL/GenBank/DDBJ databases">
        <authorList>
            <person name="Iha C."/>
        </authorList>
    </citation>
    <scope>NUCLEOTIDE SEQUENCE</scope>
</reference>
<dbReference type="InterPro" id="IPR027417">
    <property type="entry name" value="P-loop_NTPase"/>
</dbReference>
<feature type="compositionally biased region" description="Polar residues" evidence="4">
    <location>
        <begin position="133"/>
        <end position="142"/>
    </location>
</feature>
<keyword evidence="7" id="KW-1185">Reference proteome</keyword>
<dbReference type="OrthoDB" id="3176171at2759"/>